<protein>
    <submittedName>
        <fullName evidence="4">SDR family NAD(P)-dependent oxidoreductase</fullName>
    </submittedName>
</protein>
<comment type="caution">
    <text evidence="4">The sequence shown here is derived from an EMBL/GenBank/DDBJ whole genome shotgun (WGS) entry which is preliminary data.</text>
</comment>
<dbReference type="SUPFAM" id="SSF51735">
    <property type="entry name" value="NAD(P)-binding Rossmann-fold domains"/>
    <property type="match status" value="1"/>
</dbReference>
<sequence length="267" mass="27561">MRGRVVAITGGARGIGAAAAAKLVAAGARVAIGDLDVAGAPAGALALPLDVTDTGSYRRFLDEVAVRLGPIDVLVANAGVMWVGRYDEEPEAATRRQIAVNLEGVIRGFRLATPAMRARGRGQVVVVASAASKLAPAGEATYAATKHAVHGYCAAVREELRGTGVAVSVLMPTVVATELAVGTSSGKVPVLSADRVADGIVALIRRRAPELVIPARAGVAAAVLGVLPARVRARLHRFVVPNQVTAARPDQRAEYQARALDDPRRSP</sequence>
<dbReference type="EMBL" id="JBHTEY010000004">
    <property type="protein sequence ID" value="MFC7618224.1"/>
    <property type="molecule type" value="Genomic_DNA"/>
</dbReference>
<reference evidence="5" key="1">
    <citation type="journal article" date="2019" name="Int. J. Syst. Evol. Microbiol.">
        <title>The Global Catalogue of Microorganisms (GCM) 10K type strain sequencing project: providing services to taxonomists for standard genome sequencing and annotation.</title>
        <authorList>
            <consortium name="The Broad Institute Genomics Platform"/>
            <consortium name="The Broad Institute Genome Sequencing Center for Infectious Disease"/>
            <person name="Wu L."/>
            <person name="Ma J."/>
        </authorList>
    </citation>
    <scope>NUCLEOTIDE SEQUENCE [LARGE SCALE GENOMIC DNA]</scope>
    <source>
        <strain evidence="5">JCM 17695</strain>
    </source>
</reference>
<dbReference type="PRINTS" id="PR00080">
    <property type="entry name" value="SDRFAMILY"/>
</dbReference>
<dbReference type="InterPro" id="IPR002347">
    <property type="entry name" value="SDR_fam"/>
</dbReference>
<dbReference type="Proteomes" id="UP001596512">
    <property type="component" value="Unassembled WGS sequence"/>
</dbReference>
<accession>A0ABW2TYT1</accession>
<keyword evidence="5" id="KW-1185">Reference proteome</keyword>
<dbReference type="PROSITE" id="PS00061">
    <property type="entry name" value="ADH_SHORT"/>
    <property type="match status" value="1"/>
</dbReference>
<evidence type="ECO:0000256" key="1">
    <source>
        <dbReference type="ARBA" id="ARBA00006484"/>
    </source>
</evidence>
<dbReference type="NCBIfam" id="NF005878">
    <property type="entry name" value="PRK07825.1"/>
    <property type="match status" value="1"/>
</dbReference>
<dbReference type="PRINTS" id="PR00081">
    <property type="entry name" value="GDHRDH"/>
</dbReference>
<name>A0ABW2TYT1_9PSEU</name>
<dbReference type="PANTHER" id="PTHR44196:SF1">
    <property type="entry name" value="DEHYDROGENASE_REDUCTASE SDR FAMILY MEMBER 7B"/>
    <property type="match status" value="1"/>
</dbReference>
<evidence type="ECO:0000313" key="5">
    <source>
        <dbReference type="Proteomes" id="UP001596512"/>
    </source>
</evidence>
<evidence type="ECO:0000256" key="3">
    <source>
        <dbReference type="RuleBase" id="RU000363"/>
    </source>
</evidence>
<dbReference type="PANTHER" id="PTHR44196">
    <property type="entry name" value="DEHYDROGENASE/REDUCTASE SDR FAMILY MEMBER 7B"/>
    <property type="match status" value="1"/>
</dbReference>
<keyword evidence="2" id="KW-0560">Oxidoreductase</keyword>
<evidence type="ECO:0000256" key="2">
    <source>
        <dbReference type="ARBA" id="ARBA00023002"/>
    </source>
</evidence>
<comment type="similarity">
    <text evidence="1 3">Belongs to the short-chain dehydrogenases/reductases (SDR) family.</text>
</comment>
<gene>
    <name evidence="4" type="ORF">ACFQV2_37440</name>
</gene>
<dbReference type="Gene3D" id="3.40.50.720">
    <property type="entry name" value="NAD(P)-binding Rossmann-like Domain"/>
    <property type="match status" value="1"/>
</dbReference>
<proteinExistence type="inferred from homology"/>
<evidence type="ECO:0000313" key="4">
    <source>
        <dbReference type="EMBL" id="MFC7618224.1"/>
    </source>
</evidence>
<organism evidence="4 5">
    <name type="scientific">Actinokineospora soli</name>
    <dbReference type="NCBI Taxonomy" id="1048753"/>
    <lineage>
        <taxon>Bacteria</taxon>
        <taxon>Bacillati</taxon>
        <taxon>Actinomycetota</taxon>
        <taxon>Actinomycetes</taxon>
        <taxon>Pseudonocardiales</taxon>
        <taxon>Pseudonocardiaceae</taxon>
        <taxon>Actinokineospora</taxon>
    </lineage>
</organism>
<dbReference type="Pfam" id="PF00106">
    <property type="entry name" value="adh_short"/>
    <property type="match status" value="1"/>
</dbReference>
<dbReference type="InterPro" id="IPR036291">
    <property type="entry name" value="NAD(P)-bd_dom_sf"/>
</dbReference>
<dbReference type="InterPro" id="IPR020904">
    <property type="entry name" value="Sc_DH/Rdtase_CS"/>
</dbReference>